<dbReference type="InterPro" id="IPR002938">
    <property type="entry name" value="FAD-bd"/>
</dbReference>
<reference evidence="4" key="1">
    <citation type="submission" date="2019-02" db="EMBL/GenBank/DDBJ databases">
        <authorList>
            <person name="Gruber-Vodicka R. H."/>
            <person name="Seah K. B. B."/>
        </authorList>
    </citation>
    <scope>NUCLEOTIDE SEQUENCE</scope>
    <source>
        <strain evidence="4">BECK_S127</strain>
    </source>
</reference>
<dbReference type="GO" id="GO:0071949">
    <property type="term" value="F:FAD binding"/>
    <property type="evidence" value="ECO:0007669"/>
    <property type="project" value="InterPro"/>
</dbReference>
<dbReference type="SUPFAM" id="SSF51905">
    <property type="entry name" value="FAD/NAD(P)-binding domain"/>
    <property type="match status" value="1"/>
</dbReference>
<dbReference type="PANTHER" id="PTHR13789">
    <property type="entry name" value="MONOOXYGENASE"/>
    <property type="match status" value="1"/>
</dbReference>
<gene>
    <name evidence="4" type="ORF">BECKSD772D_GA0070982_103713</name>
</gene>
<dbReference type="InterPro" id="IPR036188">
    <property type="entry name" value="FAD/NAD-bd_sf"/>
</dbReference>
<sequence>MTLRVVIFGGGIAGLAAAIGLKKLGASVKVVERVAQYRPIGHAFNLLPNGLWAAKVLGVASALQDRGVRIVRVLKTDFDDQILVDHVPDNARVLLRHDLHEALLTALGSACVRMGVALDQIDSNPEEGLACARLSDGTIIEGDFFIAADGVDSTVRAQLFPNAALNPVKVWELVASPYAPDVASALGETFRERIDTAGGVAYGFASVGGGRVVWFLQIDANRYPPPADAVAKQSLATTLMDMRSPLIDAILRATDFDDCHLWSNTDMAPLPRFHVDRTALLGDAAHPMVSFSVQGMNSALEDAATLMLALESASGVVEGLAFYDRLRRPRAEQARLAGRALMERFLAPPPPR</sequence>
<feature type="domain" description="FAD-binding" evidence="3">
    <location>
        <begin position="4"/>
        <end position="334"/>
    </location>
</feature>
<organism evidence="4">
    <name type="scientific">Candidatus Kentrum sp. SD</name>
    <dbReference type="NCBI Taxonomy" id="2126332"/>
    <lineage>
        <taxon>Bacteria</taxon>
        <taxon>Pseudomonadati</taxon>
        <taxon>Pseudomonadota</taxon>
        <taxon>Gammaproteobacteria</taxon>
        <taxon>Candidatus Kentrum</taxon>
    </lineage>
</organism>
<dbReference type="Gene3D" id="3.50.50.60">
    <property type="entry name" value="FAD/NAD(P)-binding domain"/>
    <property type="match status" value="1"/>
</dbReference>
<dbReference type="EMBL" id="CAADHB010000037">
    <property type="protein sequence ID" value="VFK79139.1"/>
    <property type="molecule type" value="Genomic_DNA"/>
</dbReference>
<evidence type="ECO:0000256" key="1">
    <source>
        <dbReference type="ARBA" id="ARBA00023002"/>
    </source>
</evidence>
<evidence type="ECO:0000259" key="3">
    <source>
        <dbReference type="Pfam" id="PF01494"/>
    </source>
</evidence>
<dbReference type="PANTHER" id="PTHR13789:SF309">
    <property type="entry name" value="PUTATIVE (AFU_ORTHOLOGUE AFUA_6G14510)-RELATED"/>
    <property type="match status" value="1"/>
</dbReference>
<keyword evidence="1" id="KW-0560">Oxidoreductase</keyword>
<protein>
    <submittedName>
        <fullName evidence="4">2-polyprenyl-6-methoxyphenol hydroxylase</fullName>
    </submittedName>
</protein>
<dbReference type="InterPro" id="IPR050493">
    <property type="entry name" value="FAD-dep_Monooxygenase_BioMet"/>
</dbReference>
<accession>A0A451BLG5</accession>
<dbReference type="Pfam" id="PF01494">
    <property type="entry name" value="FAD_binding_3"/>
    <property type="match status" value="1"/>
</dbReference>
<name>A0A451BLG5_9GAMM</name>
<dbReference type="PRINTS" id="PR00420">
    <property type="entry name" value="RNGMNOXGNASE"/>
</dbReference>
<proteinExistence type="predicted"/>
<dbReference type="AlphaFoldDB" id="A0A451BLG5"/>
<keyword evidence="2" id="KW-0503">Monooxygenase</keyword>
<evidence type="ECO:0000313" key="4">
    <source>
        <dbReference type="EMBL" id="VFK79139.1"/>
    </source>
</evidence>
<dbReference type="GO" id="GO:0004497">
    <property type="term" value="F:monooxygenase activity"/>
    <property type="evidence" value="ECO:0007669"/>
    <property type="project" value="UniProtKB-KW"/>
</dbReference>
<evidence type="ECO:0000256" key="2">
    <source>
        <dbReference type="ARBA" id="ARBA00023033"/>
    </source>
</evidence>